<evidence type="ECO:0000313" key="2">
    <source>
        <dbReference type="Proteomes" id="UP000005475"/>
    </source>
</evidence>
<protein>
    <submittedName>
        <fullName evidence="1">Uncharacterized protein</fullName>
    </submittedName>
</protein>
<comment type="caution">
    <text evidence="1">The sequence shown here is derived from an EMBL/GenBank/DDBJ whole genome shotgun (WGS) entry which is preliminary data.</text>
</comment>
<accession>A0AAN3A2X2</accession>
<reference evidence="2" key="2">
    <citation type="submission" date="2007-04" db="EMBL/GenBank/DDBJ databases">
        <title>Draft genome sequence of Bacteroides ovatus (ATCC 8483).</title>
        <authorList>
            <person name="Sudarsanam P."/>
            <person name="Ley R."/>
            <person name="Guruge J."/>
            <person name="Turnbaugh P.J."/>
            <person name="Mahowald M."/>
            <person name="Liep D."/>
            <person name="Gordon J."/>
        </authorList>
    </citation>
    <scope>NUCLEOTIDE SEQUENCE [LARGE SCALE GENOMIC DNA]</scope>
    <source>
        <strain evidence="2">ATCC 8483 / DSM 1896 / JCM 5824 / BCRC 10623 / CCUG 4943 / NCTC 11153</strain>
    </source>
</reference>
<sequence length="180" mass="20437">MKTTLLGEVRRLQEKGNKKSINQKTMSKYDFIKQGNLLYWHTADNDVECRIISTPEKVDSDSIILIATGSSEIEVLASELSPIGSSRSHKEEFLRWKKEREAEGMEFFNRLSEVMETDNDLAVGDMVAFTNDYGVVFGPKEVLAFRKPWNGGRCVYIDSDAYWFPDRPGQLTILSKGGTE</sequence>
<proteinExistence type="predicted"/>
<organism evidence="1 2">
    <name type="scientific">Bacteroides ovatus (strain ATCC 8483 / DSM 1896 / JCM 5824 / BCRC 10623 / CCUG 4943 / NCTC 11153)</name>
    <dbReference type="NCBI Taxonomy" id="411476"/>
    <lineage>
        <taxon>Bacteria</taxon>
        <taxon>Pseudomonadati</taxon>
        <taxon>Bacteroidota</taxon>
        <taxon>Bacteroidia</taxon>
        <taxon>Bacteroidales</taxon>
        <taxon>Bacteroidaceae</taxon>
        <taxon>Bacteroides</taxon>
    </lineage>
</organism>
<name>A0AAN3A2X2_BACO1</name>
<dbReference type="EMBL" id="AAXF02000054">
    <property type="protein sequence ID" value="EDO08860.1"/>
    <property type="molecule type" value="Genomic_DNA"/>
</dbReference>
<gene>
    <name evidence="1" type="ORF">BACOVA_04716</name>
</gene>
<reference evidence="1 2" key="1">
    <citation type="submission" date="2007-03" db="EMBL/GenBank/DDBJ databases">
        <authorList>
            <person name="Fulton L."/>
            <person name="Clifton S."/>
            <person name="Fulton B."/>
            <person name="Xu J."/>
            <person name="Minx P."/>
            <person name="Pepin K.H."/>
            <person name="Johnson M."/>
            <person name="Thiruvilangam P."/>
            <person name="Bhonagiri V."/>
            <person name="Nash W.E."/>
            <person name="Mardis E.R."/>
            <person name="Wilson R.K."/>
        </authorList>
    </citation>
    <scope>NUCLEOTIDE SEQUENCE [LARGE SCALE GENOMIC DNA]</scope>
    <source>
        <strain evidence="2">ATCC 8483 / DSM 1896 / JCM 5824 / BCRC 10623 / CCUG 4943 / NCTC 11153</strain>
    </source>
</reference>
<dbReference type="Proteomes" id="UP000005475">
    <property type="component" value="Unassembled WGS sequence"/>
</dbReference>
<dbReference type="AlphaFoldDB" id="A0AAN3A2X2"/>
<evidence type="ECO:0000313" key="1">
    <source>
        <dbReference type="EMBL" id="EDO08860.1"/>
    </source>
</evidence>